<organism evidence="2">
    <name type="scientific">Tetraselmis chuii</name>
    <dbReference type="NCBI Taxonomy" id="63592"/>
    <lineage>
        <taxon>Eukaryota</taxon>
        <taxon>Viridiplantae</taxon>
        <taxon>Chlorophyta</taxon>
        <taxon>core chlorophytes</taxon>
        <taxon>Chlorodendrophyceae</taxon>
        <taxon>Chlorodendrales</taxon>
        <taxon>Chlorodendraceae</taxon>
        <taxon>Tetraselmis</taxon>
    </lineage>
</organism>
<name>A0A7S1X2B9_9CHLO</name>
<reference evidence="2" key="1">
    <citation type="submission" date="2021-01" db="EMBL/GenBank/DDBJ databases">
        <authorList>
            <person name="Corre E."/>
            <person name="Pelletier E."/>
            <person name="Niang G."/>
            <person name="Scheremetjew M."/>
            <person name="Finn R."/>
            <person name="Kale V."/>
            <person name="Holt S."/>
            <person name="Cochrane G."/>
            <person name="Meng A."/>
            <person name="Brown T."/>
            <person name="Cohen L."/>
        </authorList>
    </citation>
    <scope>NUCLEOTIDE SEQUENCE</scope>
    <source>
        <strain evidence="2">PLY429</strain>
    </source>
</reference>
<evidence type="ECO:0000256" key="1">
    <source>
        <dbReference type="SAM" id="Phobius"/>
    </source>
</evidence>
<proteinExistence type="predicted"/>
<protein>
    <submittedName>
        <fullName evidence="2">Uncharacterized protein</fullName>
    </submittedName>
</protein>
<sequence length="147" mass="15528">MACAPTVASIRAGGLSSLSRTRTSFARKPTRGVVRSTSAVARCEIQKTERIASLTQASLVGTMVALSPSAAWAEEAVQRAPPSLNPLAGVSTGEAIILLAPVTLYAVFSVLRTVNPTLKFGDFMFFLVAAGIFGNIFAILVLKQRLF</sequence>
<dbReference type="AlphaFoldDB" id="A0A7S1X2B9"/>
<feature type="transmembrane region" description="Helical" evidence="1">
    <location>
        <begin position="87"/>
        <end position="111"/>
    </location>
</feature>
<gene>
    <name evidence="2" type="ORF">TCHU04912_LOCUS6607</name>
</gene>
<accession>A0A7S1X2B9</accession>
<keyword evidence="1" id="KW-0472">Membrane</keyword>
<feature type="transmembrane region" description="Helical" evidence="1">
    <location>
        <begin position="123"/>
        <end position="142"/>
    </location>
</feature>
<keyword evidence="1" id="KW-1133">Transmembrane helix</keyword>
<evidence type="ECO:0000313" key="2">
    <source>
        <dbReference type="EMBL" id="CAD9204372.1"/>
    </source>
</evidence>
<keyword evidence="1" id="KW-0812">Transmembrane</keyword>
<dbReference type="EMBL" id="HBGG01012928">
    <property type="protein sequence ID" value="CAD9204372.1"/>
    <property type="molecule type" value="Transcribed_RNA"/>
</dbReference>